<organism evidence="1 2">
    <name type="scientific">Methylophilales bacterium MBRS-H7</name>
    <dbReference type="NCBI Taxonomy" id="1623450"/>
    <lineage>
        <taxon>Bacteria</taxon>
        <taxon>Pseudomonadati</taxon>
        <taxon>Pseudomonadota</taxon>
        <taxon>Betaproteobacteria</taxon>
        <taxon>Nitrosomonadales</taxon>
        <taxon>OM43 clade</taxon>
    </lineage>
</organism>
<accession>A0A0H4J335</accession>
<reference evidence="1 2" key="1">
    <citation type="submission" date="2015-03" db="EMBL/GenBank/DDBJ databases">
        <title>Comparative analysis of the OM43 clade including a novel species from Red Sea uncovers genomic and metabolic diversity among marine methylotrophs.</title>
        <authorList>
            <person name="Jimenez-Infante F."/>
            <person name="Ngugi D.K."/>
            <person name="Vinu M."/>
            <person name="Alam I."/>
            <person name="Kamau A."/>
            <person name="Blom J."/>
            <person name="Bajic V.B."/>
            <person name="Stingl U."/>
        </authorList>
    </citation>
    <scope>NUCLEOTIDE SEQUENCE [LARGE SCALE GENOMIC DNA]</scope>
    <source>
        <strain evidence="1 2">MBRSH7</strain>
    </source>
</reference>
<proteinExistence type="predicted"/>
<dbReference type="AlphaFoldDB" id="A0A0H4J335"/>
<gene>
    <name evidence="1" type="ORF">VI33_05725</name>
</gene>
<name>A0A0H4J335_9PROT</name>
<dbReference type="EMBL" id="CP011002">
    <property type="protein sequence ID" value="AKO66178.1"/>
    <property type="molecule type" value="Genomic_DNA"/>
</dbReference>
<dbReference type="Proteomes" id="UP000066549">
    <property type="component" value="Chromosome"/>
</dbReference>
<keyword evidence="2" id="KW-1185">Reference proteome</keyword>
<evidence type="ECO:0000313" key="2">
    <source>
        <dbReference type="Proteomes" id="UP000066549"/>
    </source>
</evidence>
<evidence type="ECO:0000313" key="1">
    <source>
        <dbReference type="EMBL" id="AKO66178.1"/>
    </source>
</evidence>
<protein>
    <submittedName>
        <fullName evidence="1">Uncharacterized protein</fullName>
    </submittedName>
</protein>
<sequence length="278" mass="32719">MKSFVLINQPSQEIIDSLYHWRNRFQIKKNSTDLPTIYSDLLIDDEVGVLPSGIIKNLEVENHWVYLALPANFELQRDSFIFTGLKNASKNLLSIYSRFIKSELDKNLFDFQNIGKFMFLLSKSNLDFCYNSIHDLTKNPYCINEHSSISHKVFFNDISMLTHAFFLKNEINQPFNNLIFLKVGLYSDQKNKMTVFSDDDDFPGIDCNQIRDKKFEDSDKFIIFGAHSNEQFETYLKKNINDIEKLILVVDDISYTLEKTNRFINFFNGSRKFWNEIN</sequence>